<evidence type="ECO:0000313" key="2">
    <source>
        <dbReference type="Proteomes" id="UP001597546"/>
    </source>
</evidence>
<comment type="caution">
    <text evidence="1">The sequence shown here is derived from an EMBL/GenBank/DDBJ whole genome shotgun (WGS) entry which is preliminary data.</text>
</comment>
<dbReference type="RefSeq" id="WP_379044629.1">
    <property type="nucleotide sequence ID" value="NZ_JBHSKW010000042.1"/>
</dbReference>
<organism evidence="1 2">
    <name type="scientific">Pedobacter alpinus</name>
    <dbReference type="NCBI Taxonomy" id="1590643"/>
    <lineage>
        <taxon>Bacteria</taxon>
        <taxon>Pseudomonadati</taxon>
        <taxon>Bacteroidota</taxon>
        <taxon>Sphingobacteriia</taxon>
        <taxon>Sphingobacteriales</taxon>
        <taxon>Sphingobacteriaceae</taxon>
        <taxon>Pedobacter</taxon>
    </lineage>
</organism>
<proteinExistence type="predicted"/>
<dbReference type="EMBL" id="JBHULV010000008">
    <property type="protein sequence ID" value="MFD2730803.1"/>
    <property type="molecule type" value="Genomic_DNA"/>
</dbReference>
<keyword evidence="2" id="KW-1185">Reference proteome</keyword>
<gene>
    <name evidence="1" type="ORF">ACFSSE_03730</name>
</gene>
<name>A0ABW5TQR3_9SPHI</name>
<protein>
    <submittedName>
        <fullName evidence="1">Uncharacterized protein</fullName>
    </submittedName>
</protein>
<evidence type="ECO:0000313" key="1">
    <source>
        <dbReference type="EMBL" id="MFD2730803.1"/>
    </source>
</evidence>
<dbReference type="Proteomes" id="UP001597546">
    <property type="component" value="Unassembled WGS sequence"/>
</dbReference>
<reference evidence="2" key="1">
    <citation type="journal article" date="2019" name="Int. J. Syst. Evol. Microbiol.">
        <title>The Global Catalogue of Microorganisms (GCM) 10K type strain sequencing project: providing services to taxonomists for standard genome sequencing and annotation.</title>
        <authorList>
            <consortium name="The Broad Institute Genomics Platform"/>
            <consortium name="The Broad Institute Genome Sequencing Center for Infectious Disease"/>
            <person name="Wu L."/>
            <person name="Ma J."/>
        </authorList>
    </citation>
    <scope>NUCLEOTIDE SEQUENCE [LARGE SCALE GENOMIC DNA]</scope>
    <source>
        <strain evidence="2">KCTC 42456</strain>
    </source>
</reference>
<sequence>MKDKDFLVVISEMLRKQDQQSELLSQQMDVLSQQSVTLTKIADTLNSFIDLSVNQFEQQQIFNEKFLDKLDNIGKK</sequence>
<accession>A0ABW5TQR3</accession>